<feature type="binding site" evidence="13">
    <location>
        <position position="440"/>
    </location>
    <ligand>
        <name>K(+)</name>
        <dbReference type="ChEBI" id="CHEBI:29103"/>
    </ligand>
</feature>
<feature type="transmembrane region" description="Helical" evidence="14">
    <location>
        <begin position="136"/>
        <end position="157"/>
    </location>
</feature>
<evidence type="ECO:0000256" key="4">
    <source>
        <dbReference type="ARBA" id="ARBA00022475"/>
    </source>
</evidence>
<dbReference type="GO" id="GO:0005886">
    <property type="term" value="C:plasma membrane"/>
    <property type="evidence" value="ECO:0007669"/>
    <property type="project" value="UniProtKB-SubCell"/>
</dbReference>
<feature type="transmembrane region" description="Helical" evidence="14">
    <location>
        <begin position="459"/>
        <end position="482"/>
    </location>
</feature>
<comment type="similarity">
    <text evidence="2 12">Belongs to the TrkH potassium transport family.</text>
</comment>
<keyword evidence="13" id="KW-0479">Metal-binding</keyword>
<evidence type="ECO:0000256" key="5">
    <source>
        <dbReference type="ARBA" id="ARBA00022519"/>
    </source>
</evidence>
<feature type="binding site" evidence="13">
    <location>
        <position position="225"/>
    </location>
    <ligand>
        <name>K(+)</name>
        <dbReference type="ChEBI" id="CHEBI:29103"/>
    </ligand>
</feature>
<protein>
    <recommendedName>
        <fullName evidence="12">Trk system potassium uptake protein</fullName>
    </recommendedName>
</protein>
<feature type="transmembrane region" description="Helical" evidence="14">
    <location>
        <begin position="7"/>
        <end position="31"/>
    </location>
</feature>
<organism evidence="15 16">
    <name type="scientific">Caldimonas caldifontis</name>
    <dbReference type="NCBI Taxonomy" id="1452508"/>
    <lineage>
        <taxon>Bacteria</taxon>
        <taxon>Pseudomonadati</taxon>
        <taxon>Pseudomonadota</taxon>
        <taxon>Betaproteobacteria</taxon>
        <taxon>Burkholderiales</taxon>
        <taxon>Sphaerotilaceae</taxon>
        <taxon>Caldimonas</taxon>
    </lineage>
</organism>
<proteinExistence type="inferred from homology"/>
<evidence type="ECO:0000313" key="15">
    <source>
        <dbReference type="EMBL" id="PPE65702.1"/>
    </source>
</evidence>
<keyword evidence="9 14" id="KW-1133">Transmembrane helix</keyword>
<feature type="binding site" evidence="13">
    <location>
        <position position="439"/>
    </location>
    <ligand>
        <name>K(+)</name>
        <dbReference type="ChEBI" id="CHEBI:29103"/>
    </ligand>
</feature>
<feature type="transmembrane region" description="Helical" evidence="14">
    <location>
        <begin position="70"/>
        <end position="93"/>
    </location>
</feature>
<keyword evidence="4 12" id="KW-1003">Cell membrane</keyword>
<dbReference type="GO" id="GO:0015379">
    <property type="term" value="F:potassium:chloride symporter activity"/>
    <property type="evidence" value="ECO:0007669"/>
    <property type="project" value="InterPro"/>
</dbReference>
<keyword evidence="5 12" id="KW-0997">Cell inner membrane</keyword>
<evidence type="ECO:0000256" key="12">
    <source>
        <dbReference type="PIRNR" id="PIRNR006247"/>
    </source>
</evidence>
<evidence type="ECO:0000256" key="7">
    <source>
        <dbReference type="ARBA" id="ARBA00022692"/>
    </source>
</evidence>
<evidence type="ECO:0000256" key="2">
    <source>
        <dbReference type="ARBA" id="ARBA00009137"/>
    </source>
</evidence>
<feature type="binding site" evidence="13">
    <location>
        <position position="323"/>
    </location>
    <ligand>
        <name>K(+)</name>
        <dbReference type="ChEBI" id="CHEBI:29103"/>
    </ligand>
</feature>
<evidence type="ECO:0000256" key="11">
    <source>
        <dbReference type="ARBA" id="ARBA00023136"/>
    </source>
</evidence>
<evidence type="ECO:0000313" key="16">
    <source>
        <dbReference type="Proteomes" id="UP000238605"/>
    </source>
</evidence>
<feature type="transmembrane region" description="Helical" evidence="14">
    <location>
        <begin position="397"/>
        <end position="421"/>
    </location>
</feature>
<sequence>MQSILPVFSILGMIVMFFALTMAVPLGVAWFGQDAALSSWHVGMALTFASGAVMRLLARRHRRELQPRDGIMLVALVWTVLPLFASVPLMVYFRQEGSELSFTDAYFEAMSGLTTTGATVLTGLDLLPPSINLWRCFMQWMGGMGILVLAVAILPMLGMGGSQLFRAEAAGPMKDTKLTPRITETAKGLWSIYCVLSLLCVLAYRLAGMSWYDAWVHMFTTVSLGGLSSYDASFGQFDSPLAEWVCVFFMMVAACNFAMYFVAVRKRSWSRLWSDTESRATVGLLVIASLVVAVLLWLKGTYEDPLHALRMAFFNVVSIATTTGYANTDYAQWPIFAPVLMLMLSGLSTSAGSTGAGIKMVRVIILIKQARREMARLVHPRAVNPVKLGGATVDNNTIFAVLGFMLVYGATIIGLTMVLLATDLDVVTAFTAVVASVNNMGPGLGSVGPAGNFAGLTDFQTWVCTVAMLLGRLEMLTFIVLFTPSFWRK</sequence>
<dbReference type="RefSeq" id="WP_104303036.1">
    <property type="nucleotide sequence ID" value="NZ_PSNX01000011.1"/>
</dbReference>
<evidence type="ECO:0000256" key="1">
    <source>
        <dbReference type="ARBA" id="ARBA00004429"/>
    </source>
</evidence>
<comment type="subcellular location">
    <subcellularLocation>
        <location evidence="1 12">Cell inner membrane</location>
        <topology evidence="1 12">Multi-pass membrane protein</topology>
    </subcellularLocation>
</comment>
<accession>A0A2S5SSI6</accession>
<keyword evidence="7 14" id="KW-0812">Transmembrane</keyword>
<dbReference type="PANTHER" id="PTHR32024:SF2">
    <property type="entry name" value="TRK SYSTEM POTASSIUM UPTAKE PROTEIN TRKG-RELATED"/>
    <property type="match status" value="1"/>
</dbReference>
<dbReference type="OrthoDB" id="9810952at2"/>
<evidence type="ECO:0000256" key="13">
    <source>
        <dbReference type="PIRSR" id="PIRSR006247-1"/>
    </source>
</evidence>
<keyword evidence="3 12" id="KW-0813">Transport</keyword>
<evidence type="ECO:0000256" key="10">
    <source>
        <dbReference type="ARBA" id="ARBA00023065"/>
    </source>
</evidence>
<dbReference type="Pfam" id="PF02386">
    <property type="entry name" value="TrkH"/>
    <property type="match status" value="1"/>
</dbReference>
<comment type="function">
    <text evidence="12">Low-affinity potassium transport system. Interacts with Trk system potassium uptake protein TrkA.</text>
</comment>
<feature type="binding site" evidence="13">
    <location>
        <position position="115"/>
    </location>
    <ligand>
        <name>K(+)</name>
        <dbReference type="ChEBI" id="CHEBI:29103"/>
    </ligand>
</feature>
<feature type="binding site" evidence="13">
    <location>
        <position position="116"/>
    </location>
    <ligand>
        <name>K(+)</name>
        <dbReference type="ChEBI" id="CHEBI:29103"/>
    </ligand>
</feature>
<keyword evidence="6 12" id="KW-0633">Potassium transport</keyword>
<dbReference type="Proteomes" id="UP000238605">
    <property type="component" value="Unassembled WGS sequence"/>
</dbReference>
<dbReference type="EMBL" id="PSNX01000011">
    <property type="protein sequence ID" value="PPE65702.1"/>
    <property type="molecule type" value="Genomic_DNA"/>
</dbReference>
<reference evidence="15 16" key="1">
    <citation type="submission" date="2018-02" db="EMBL/GenBank/DDBJ databases">
        <title>Reclassifiation of [Polyangium] brachysporum DSM 7029 as Guopingzhaonella breviflexa gen. nov., sp. nov., a member of the family Comamonadaceae.</title>
        <authorList>
            <person name="Tang B."/>
        </authorList>
    </citation>
    <scope>NUCLEOTIDE SEQUENCE [LARGE SCALE GENOMIC DNA]</scope>
    <source>
        <strain evidence="15 16">BCRC 80649</strain>
    </source>
</reference>
<keyword evidence="11 12" id="KW-0472">Membrane</keyword>
<feature type="transmembrane region" description="Helical" evidence="14">
    <location>
        <begin position="37"/>
        <end position="58"/>
    </location>
</feature>
<dbReference type="InterPro" id="IPR004772">
    <property type="entry name" value="TrkH"/>
</dbReference>
<evidence type="ECO:0000256" key="3">
    <source>
        <dbReference type="ARBA" id="ARBA00022448"/>
    </source>
</evidence>
<evidence type="ECO:0000256" key="9">
    <source>
        <dbReference type="ARBA" id="ARBA00022989"/>
    </source>
</evidence>
<evidence type="ECO:0000256" key="14">
    <source>
        <dbReference type="SAM" id="Phobius"/>
    </source>
</evidence>
<feature type="transmembrane region" description="Helical" evidence="14">
    <location>
        <begin position="335"/>
        <end position="358"/>
    </location>
</feature>
<keyword evidence="16" id="KW-1185">Reference proteome</keyword>
<keyword evidence="10 12" id="KW-0406">Ion transport</keyword>
<name>A0A2S5SSI6_9BURK</name>
<gene>
    <name evidence="15" type="ORF">C1704_12315</name>
</gene>
<feature type="transmembrane region" description="Helical" evidence="14">
    <location>
        <begin position="242"/>
        <end position="262"/>
    </location>
</feature>
<evidence type="ECO:0000256" key="6">
    <source>
        <dbReference type="ARBA" id="ARBA00022538"/>
    </source>
</evidence>
<keyword evidence="8 12" id="KW-0630">Potassium</keyword>
<feature type="transmembrane region" description="Helical" evidence="14">
    <location>
        <begin position="188"/>
        <end position="207"/>
    </location>
</feature>
<feature type="binding site" evidence="13">
    <location>
        <position position="224"/>
    </location>
    <ligand>
        <name>K(+)</name>
        <dbReference type="ChEBI" id="CHEBI:29103"/>
    </ligand>
</feature>
<dbReference type="InterPro" id="IPR003445">
    <property type="entry name" value="Cat_transpt"/>
</dbReference>
<feature type="binding site" evidence="13">
    <location>
        <position position="322"/>
    </location>
    <ligand>
        <name>K(+)</name>
        <dbReference type="ChEBI" id="CHEBI:29103"/>
    </ligand>
</feature>
<dbReference type="AlphaFoldDB" id="A0A2S5SSI6"/>
<evidence type="ECO:0000256" key="8">
    <source>
        <dbReference type="ARBA" id="ARBA00022958"/>
    </source>
</evidence>
<dbReference type="PANTHER" id="PTHR32024">
    <property type="entry name" value="TRK SYSTEM POTASSIUM UPTAKE PROTEIN TRKG-RELATED"/>
    <property type="match status" value="1"/>
</dbReference>
<dbReference type="PIRSF" id="PIRSF006247">
    <property type="entry name" value="TrkH"/>
    <property type="match status" value="1"/>
</dbReference>
<feature type="transmembrane region" description="Helical" evidence="14">
    <location>
        <begin position="282"/>
        <end position="298"/>
    </location>
</feature>
<comment type="caution">
    <text evidence="15">The sequence shown here is derived from an EMBL/GenBank/DDBJ whole genome shotgun (WGS) entry which is preliminary data.</text>
</comment>
<dbReference type="GO" id="GO:0046872">
    <property type="term" value="F:metal ion binding"/>
    <property type="evidence" value="ECO:0007669"/>
    <property type="project" value="UniProtKB-KW"/>
</dbReference>